<dbReference type="Gene3D" id="3.90.1150.10">
    <property type="entry name" value="Aspartate Aminotransferase, domain 1"/>
    <property type="match status" value="1"/>
</dbReference>
<dbReference type="PANTHER" id="PTHR43094">
    <property type="entry name" value="AMINOTRANSFERASE"/>
    <property type="match status" value="1"/>
</dbReference>
<dbReference type="Pfam" id="PF00202">
    <property type="entry name" value="Aminotran_3"/>
    <property type="match status" value="1"/>
</dbReference>
<dbReference type="InterPro" id="IPR015422">
    <property type="entry name" value="PyrdxlP-dep_Trfase_small"/>
</dbReference>
<comment type="similarity">
    <text evidence="1 3">Belongs to the class-III pyridoxal-phosphate-dependent aminotransferase family.</text>
</comment>
<dbReference type="InterPro" id="IPR015421">
    <property type="entry name" value="PyrdxlP-dep_Trfase_major"/>
</dbReference>
<dbReference type="GO" id="GO:0005829">
    <property type="term" value="C:cytosol"/>
    <property type="evidence" value="ECO:0007669"/>
    <property type="project" value="TreeGrafter"/>
</dbReference>
<protein>
    <submittedName>
        <fullName evidence="4">Aspartate aminotransferase family protein</fullName>
    </submittedName>
</protein>
<dbReference type="Proteomes" id="UP000655751">
    <property type="component" value="Unassembled WGS sequence"/>
</dbReference>
<dbReference type="SUPFAM" id="SSF53383">
    <property type="entry name" value="PLP-dependent transferases"/>
    <property type="match status" value="1"/>
</dbReference>
<name>A0A931N6H2_9NOCA</name>
<keyword evidence="2 3" id="KW-0663">Pyridoxal phosphate</keyword>
<dbReference type="InterPro" id="IPR049704">
    <property type="entry name" value="Aminotrans_3_PPA_site"/>
</dbReference>
<evidence type="ECO:0000313" key="5">
    <source>
        <dbReference type="Proteomes" id="UP000655751"/>
    </source>
</evidence>
<evidence type="ECO:0000256" key="2">
    <source>
        <dbReference type="ARBA" id="ARBA00022898"/>
    </source>
</evidence>
<reference evidence="4" key="1">
    <citation type="submission" date="2020-11" db="EMBL/GenBank/DDBJ databases">
        <title>Nocardia NEAU-351.nov., a novel actinomycete isolated from the cow dung.</title>
        <authorList>
            <person name="Zhang X."/>
        </authorList>
    </citation>
    <scope>NUCLEOTIDE SEQUENCE</scope>
    <source>
        <strain evidence="4">NEAU-351</strain>
    </source>
</reference>
<proteinExistence type="inferred from homology"/>
<organism evidence="4 5">
    <name type="scientific">Nocardia bovistercoris</name>
    <dbReference type="NCBI Taxonomy" id="2785916"/>
    <lineage>
        <taxon>Bacteria</taxon>
        <taxon>Bacillati</taxon>
        <taxon>Actinomycetota</taxon>
        <taxon>Actinomycetes</taxon>
        <taxon>Mycobacteriales</taxon>
        <taxon>Nocardiaceae</taxon>
        <taxon>Nocardia</taxon>
    </lineage>
</organism>
<dbReference type="GO" id="GO:0030170">
    <property type="term" value="F:pyridoxal phosphate binding"/>
    <property type="evidence" value="ECO:0007669"/>
    <property type="project" value="InterPro"/>
</dbReference>
<dbReference type="AlphaFoldDB" id="A0A931N6H2"/>
<evidence type="ECO:0000256" key="3">
    <source>
        <dbReference type="RuleBase" id="RU003560"/>
    </source>
</evidence>
<dbReference type="PANTHER" id="PTHR43094:SF1">
    <property type="entry name" value="AMINOTRANSFERASE CLASS-III"/>
    <property type="match status" value="1"/>
</dbReference>
<sequence length="454" mass="48844">MNRARSGRPRVTRDVQVTAEDHVFYPWSAQGGPNPVLITGASGSWFWDETGARYLDFSSQLVNVNIGHQHPDMIEAVVAQARELATISPTVGNRARSELARLVVERAPGDLNRVLFTTGGAEAVEHAVRLARSYTGRTKMLAAYRSYHGGTGVAIGLTGEPRRWGAEPTNVDVVRFFGPYLYRSPWGARTPEEETAAALTHLRQVIEAEGPAHIAGLIMETVVGTNGVLVPPPGYLAGVRALCDEFGIVYIADEVMVGFGRVGEWFAVDAFEVAPDILTFAKGVNSGYVPLGGVLIAERIARRYDDTPYPGGLTYAGHPLACAAGVASIGVFERDGILEHVRSVGAQVLGKGLEELAARHPSVGEVRGLGYFWALELVRDPHTREPLIPFAATGALAEPMNEVTAAAKARGLWPFNAGNRFQIAPPLTTTAEEIRLGLDIVDEVLEVADRHVGT</sequence>
<dbReference type="CDD" id="cd00610">
    <property type="entry name" value="OAT_like"/>
    <property type="match status" value="1"/>
</dbReference>
<keyword evidence="4" id="KW-0032">Aminotransferase</keyword>
<dbReference type="PROSITE" id="PS00600">
    <property type="entry name" value="AA_TRANSFER_CLASS_3"/>
    <property type="match status" value="1"/>
</dbReference>
<dbReference type="InterPro" id="IPR005814">
    <property type="entry name" value="Aminotrans_3"/>
</dbReference>
<comment type="caution">
    <text evidence="4">The sequence shown here is derived from an EMBL/GenBank/DDBJ whole genome shotgun (WGS) entry which is preliminary data.</text>
</comment>
<dbReference type="RefSeq" id="WP_196152001.1">
    <property type="nucleotide sequence ID" value="NZ_JADMLG010000012.1"/>
</dbReference>
<dbReference type="GO" id="GO:0008483">
    <property type="term" value="F:transaminase activity"/>
    <property type="evidence" value="ECO:0007669"/>
    <property type="project" value="UniProtKB-KW"/>
</dbReference>
<keyword evidence="4" id="KW-0808">Transferase</keyword>
<accession>A0A931N6H2</accession>
<evidence type="ECO:0000313" key="4">
    <source>
        <dbReference type="EMBL" id="MBH0779678.1"/>
    </source>
</evidence>
<dbReference type="Gene3D" id="3.40.640.10">
    <property type="entry name" value="Type I PLP-dependent aspartate aminotransferase-like (Major domain)"/>
    <property type="match status" value="1"/>
</dbReference>
<dbReference type="InterPro" id="IPR015424">
    <property type="entry name" value="PyrdxlP-dep_Trfase"/>
</dbReference>
<dbReference type="EMBL" id="JADMLG010000012">
    <property type="protein sequence ID" value="MBH0779678.1"/>
    <property type="molecule type" value="Genomic_DNA"/>
</dbReference>
<gene>
    <name evidence="4" type="ORF">IT779_25735</name>
</gene>
<evidence type="ECO:0000256" key="1">
    <source>
        <dbReference type="ARBA" id="ARBA00008954"/>
    </source>
</evidence>
<keyword evidence="5" id="KW-1185">Reference proteome</keyword>
<dbReference type="NCBIfam" id="NF004718">
    <property type="entry name" value="PRK06062.1"/>
    <property type="match status" value="1"/>
</dbReference>